<evidence type="ECO:0000313" key="7">
    <source>
        <dbReference type="EMBL" id="AJF69907.1"/>
    </source>
</evidence>
<dbReference type="Pfam" id="PF02668">
    <property type="entry name" value="TauD"/>
    <property type="match status" value="1"/>
</dbReference>
<dbReference type="PIRSF" id="PIRSF019543">
    <property type="entry name" value="Clavaminate_syn"/>
    <property type="match status" value="1"/>
</dbReference>
<keyword evidence="4 5" id="KW-0408">Iron</keyword>
<accession>A0A0B5IH95</accession>
<evidence type="ECO:0000256" key="3">
    <source>
        <dbReference type="ARBA" id="ARBA00023002"/>
    </source>
</evidence>
<name>A0A0B5IH95_9ACTN</name>
<dbReference type="STRING" id="362257.SVTN_22095"/>
<protein>
    <submittedName>
        <fullName evidence="7">Clavaminate synthase</fullName>
    </submittedName>
</protein>
<keyword evidence="8" id="KW-1185">Reference proteome</keyword>
<proteinExistence type="inferred from homology"/>
<dbReference type="HOGENOM" id="CLU_044078_0_0_11"/>
<evidence type="ECO:0000313" key="8">
    <source>
        <dbReference type="Proteomes" id="UP000031774"/>
    </source>
</evidence>
<sequence>MTIPLQLSEHSVDDHTRDVLAKEIGDRLADAEFDPDRETAILARIGAHVLRGRLPVDVLDAVTSFTGSGCHALLVDNLVVPKVPPTPVNGFCDEAPLAVVNAIQFGMIQLLGLTPFAVPYENEGRLIRNVVPNPAAAGQTSSWGSDAEFFWHTDNPHLPFGEEGYDPRPYVPRYLTFCTLRNLEEVPTELMSVESATHGLDRELGRLLASASYEISAPDSNDVSEGGDRLALRGAPVLEQSETGLRVRFDLGTTSSRRHEATTALASWADTLAEGPAWDPVLRAGQFLAFDNYRVLHRRKAFTARHDDNARWLRRCYAS</sequence>
<evidence type="ECO:0000256" key="4">
    <source>
        <dbReference type="ARBA" id="ARBA00023004"/>
    </source>
</evidence>
<keyword evidence="2 5" id="KW-0479">Metal-binding</keyword>
<keyword evidence="3" id="KW-0560">Oxidoreductase</keyword>
<feature type="binding site" evidence="5">
    <location>
        <position position="297"/>
    </location>
    <ligand>
        <name>Fe cation</name>
        <dbReference type="ChEBI" id="CHEBI:24875"/>
    </ligand>
</feature>
<dbReference type="Proteomes" id="UP000031774">
    <property type="component" value="Chromosome"/>
</dbReference>
<reference evidence="7 8" key="1">
    <citation type="submission" date="2014-12" db="EMBL/GenBank/DDBJ databases">
        <title>Complete genome sequence of Streptomyces vietnamensis strain GIMV4.0001, a genetic manipulable producer of the benzoisochromanequinone antibiotic granaticin.</title>
        <authorList>
            <person name="Deng M.R."/>
            <person name="Guo J."/>
            <person name="Ma L.Y."/>
            <person name="Feng G.D."/>
            <person name="Mo C.Y."/>
            <person name="Zhu H.H."/>
        </authorList>
    </citation>
    <scope>NUCLEOTIDE SEQUENCE [LARGE SCALE GENOMIC DNA]</scope>
    <source>
        <strain evidence="8">GIMV4.0001</strain>
    </source>
</reference>
<dbReference type="InterPro" id="IPR014503">
    <property type="entry name" value="Clavaminate_syn-like"/>
</dbReference>
<dbReference type="GO" id="GO:0016491">
    <property type="term" value="F:oxidoreductase activity"/>
    <property type="evidence" value="ECO:0007669"/>
    <property type="project" value="UniProtKB-KW"/>
</dbReference>
<dbReference type="GO" id="GO:0005506">
    <property type="term" value="F:iron ion binding"/>
    <property type="evidence" value="ECO:0007669"/>
    <property type="project" value="InterPro"/>
</dbReference>
<dbReference type="Gene3D" id="3.60.130.10">
    <property type="entry name" value="Clavaminate synthase-like"/>
    <property type="match status" value="1"/>
</dbReference>
<gene>
    <name evidence="7" type="ORF">SVTN_22095</name>
</gene>
<dbReference type="SUPFAM" id="SSF51197">
    <property type="entry name" value="Clavaminate synthase-like"/>
    <property type="match status" value="1"/>
</dbReference>
<comment type="similarity">
    <text evidence="1">Belongs to the clavaminate synthase family.</text>
</comment>
<evidence type="ECO:0000256" key="2">
    <source>
        <dbReference type="ARBA" id="ARBA00022723"/>
    </source>
</evidence>
<dbReference type="InterPro" id="IPR042098">
    <property type="entry name" value="TauD-like_sf"/>
</dbReference>
<dbReference type="RefSeq" id="WP_041134147.1">
    <property type="nucleotide sequence ID" value="NZ_CP010407.1"/>
</dbReference>
<evidence type="ECO:0000259" key="6">
    <source>
        <dbReference type="Pfam" id="PF02668"/>
    </source>
</evidence>
<feature type="domain" description="TauD/TfdA-like" evidence="6">
    <location>
        <begin position="145"/>
        <end position="317"/>
    </location>
</feature>
<dbReference type="KEGG" id="svt:SVTN_22095"/>
<evidence type="ECO:0000256" key="5">
    <source>
        <dbReference type="PIRSR" id="PIRSR019543-2"/>
    </source>
</evidence>
<dbReference type="InterPro" id="IPR003819">
    <property type="entry name" value="TauD/TfdA-like"/>
</dbReference>
<organism evidence="7 8">
    <name type="scientific">Streptomyces vietnamensis</name>
    <dbReference type="NCBI Taxonomy" id="362257"/>
    <lineage>
        <taxon>Bacteria</taxon>
        <taxon>Bacillati</taxon>
        <taxon>Actinomycetota</taxon>
        <taxon>Actinomycetes</taxon>
        <taxon>Kitasatosporales</taxon>
        <taxon>Streptomycetaceae</taxon>
        <taxon>Streptomyces</taxon>
    </lineage>
</organism>
<dbReference type="EMBL" id="CP010407">
    <property type="protein sequence ID" value="AJF69907.1"/>
    <property type="molecule type" value="Genomic_DNA"/>
</dbReference>
<dbReference type="AlphaFoldDB" id="A0A0B5IH95"/>
<evidence type="ECO:0000256" key="1">
    <source>
        <dbReference type="ARBA" id="ARBA00008425"/>
    </source>
</evidence>